<accession>A0A5N5JF85</accession>
<gene>
    <name evidence="1" type="ORF">DKX38_026621</name>
</gene>
<dbReference type="Proteomes" id="UP000326939">
    <property type="component" value="Chromosome 17"/>
</dbReference>
<keyword evidence="2" id="KW-1185">Reference proteome</keyword>
<protein>
    <submittedName>
        <fullName evidence="1">Uncharacterized protein</fullName>
    </submittedName>
</protein>
<evidence type="ECO:0000313" key="2">
    <source>
        <dbReference type="Proteomes" id="UP000326939"/>
    </source>
</evidence>
<reference evidence="2" key="1">
    <citation type="journal article" date="2019" name="Gigascience">
        <title>De novo genome assembly of the endangered Acer yangbiense, a plant species with extremely small populations endemic to Yunnan Province, China.</title>
        <authorList>
            <person name="Yang J."/>
            <person name="Wariss H.M."/>
            <person name="Tao L."/>
            <person name="Zhang R."/>
            <person name="Yun Q."/>
            <person name="Hollingsworth P."/>
            <person name="Dao Z."/>
            <person name="Luo G."/>
            <person name="Guo H."/>
            <person name="Ma Y."/>
            <person name="Sun W."/>
        </authorList>
    </citation>
    <scope>NUCLEOTIDE SEQUENCE [LARGE SCALE GENOMIC DNA]</scope>
    <source>
        <strain evidence="2">cv. br00</strain>
    </source>
</reference>
<sequence length="74" mass="8472">MVLLSIDRDRVRLGSYSYLCLPPITKLAFSSYLPLHHSKKRSLDCLEWASHFAVWCKANGIINSFDQTVGQLEM</sequence>
<comment type="caution">
    <text evidence="1">The sequence shown here is derived from an EMBL/GenBank/DDBJ whole genome shotgun (WGS) entry which is preliminary data.</text>
</comment>
<dbReference type="EMBL" id="VDCV01000017">
    <property type="protein sequence ID" value="KAB5515973.1"/>
    <property type="molecule type" value="Genomic_DNA"/>
</dbReference>
<evidence type="ECO:0000313" key="1">
    <source>
        <dbReference type="EMBL" id="KAB5515973.1"/>
    </source>
</evidence>
<organism evidence="1 2">
    <name type="scientific">Salix brachista</name>
    <dbReference type="NCBI Taxonomy" id="2182728"/>
    <lineage>
        <taxon>Eukaryota</taxon>
        <taxon>Viridiplantae</taxon>
        <taxon>Streptophyta</taxon>
        <taxon>Embryophyta</taxon>
        <taxon>Tracheophyta</taxon>
        <taxon>Spermatophyta</taxon>
        <taxon>Magnoliopsida</taxon>
        <taxon>eudicotyledons</taxon>
        <taxon>Gunneridae</taxon>
        <taxon>Pentapetalae</taxon>
        <taxon>rosids</taxon>
        <taxon>fabids</taxon>
        <taxon>Malpighiales</taxon>
        <taxon>Salicaceae</taxon>
        <taxon>Saliceae</taxon>
        <taxon>Salix</taxon>
    </lineage>
</organism>
<dbReference type="AlphaFoldDB" id="A0A5N5JF85"/>
<proteinExistence type="predicted"/>
<name>A0A5N5JF85_9ROSI</name>